<dbReference type="Gene3D" id="3.20.20.70">
    <property type="entry name" value="Aldolase class I"/>
    <property type="match status" value="1"/>
</dbReference>
<feature type="domain" description="Orotidine 5'-phosphate decarboxylase" evidence="8">
    <location>
        <begin position="91"/>
        <end position="330"/>
    </location>
</feature>
<dbReference type="InterPro" id="IPR018089">
    <property type="entry name" value="OMPdecase_AS"/>
</dbReference>
<dbReference type="AlphaFoldDB" id="A0A6B1DR12"/>
<dbReference type="InterPro" id="IPR013785">
    <property type="entry name" value="Aldolase_TIM"/>
</dbReference>
<dbReference type="GO" id="GO:0006207">
    <property type="term" value="P:'de novo' pyrimidine nucleobase biosynthetic process"/>
    <property type="evidence" value="ECO:0007669"/>
    <property type="project" value="InterPro"/>
</dbReference>
<keyword evidence="3" id="KW-0210">Decarboxylase</keyword>
<dbReference type="GO" id="GO:0004590">
    <property type="term" value="F:orotidine-5'-phosphate decarboxylase activity"/>
    <property type="evidence" value="ECO:0007669"/>
    <property type="project" value="UniProtKB-UniRule"/>
</dbReference>
<dbReference type="SMART" id="SM00934">
    <property type="entry name" value="OMPdecase"/>
    <property type="match status" value="1"/>
</dbReference>
<dbReference type="CDD" id="cd04725">
    <property type="entry name" value="OMP_decarboxylase_like"/>
    <property type="match status" value="1"/>
</dbReference>
<keyword evidence="5 9" id="KW-0456">Lyase</keyword>
<comment type="similarity">
    <text evidence="2">Belongs to the OMP decarboxylase family. Type 2 subfamily.</text>
</comment>
<dbReference type="PANTHER" id="PTHR43375:SF1">
    <property type="entry name" value="OROTIDINE 5'-PHOSPHATE DECARBOXYLASE"/>
    <property type="match status" value="1"/>
</dbReference>
<evidence type="ECO:0000256" key="7">
    <source>
        <dbReference type="NCBIfam" id="TIGR02127"/>
    </source>
</evidence>
<evidence type="ECO:0000256" key="5">
    <source>
        <dbReference type="ARBA" id="ARBA00023239"/>
    </source>
</evidence>
<sequence>MLTESGHWSALPVQPWCLTSVRSGQIRSGEGCPCFRTSRRLARGGFPAHPEPSVSKDGRHPAYNPSASPIPIPEMHFWQRLAASARERRSLLCVGLDPVVERLPEAFSRPGRSITGNLLAWNTHIIEETAEWAAAYKPNLGFYLAHGVDGLRLLEDTLARIPSGRPVILDAKFGDIGATAEGYAQFCFGTLGVGAVTLNPYLGRDGLAPFLDWPGKGCFVLAHSSNPDGQAFQGRSLDGEPLFIQVAQTARAWGPNSGLVVGATDPRSLRQVRAAVPDLWFLAPGIGTQGGALEESLAAGWISRDVPGVLFNASSSLAQAREPAEAAGRLVRAMRSQMDALAAT</sequence>
<evidence type="ECO:0000256" key="3">
    <source>
        <dbReference type="ARBA" id="ARBA00022793"/>
    </source>
</evidence>
<comment type="pathway">
    <text evidence="1">Pyrimidine metabolism; UMP biosynthesis via de novo pathway; UMP from orotate: step 2/2.</text>
</comment>
<dbReference type="PROSITE" id="PS00156">
    <property type="entry name" value="OMPDECASE"/>
    <property type="match status" value="1"/>
</dbReference>
<organism evidence="9">
    <name type="scientific">Caldilineaceae bacterium SB0662_bin_9</name>
    <dbReference type="NCBI Taxonomy" id="2605258"/>
    <lineage>
        <taxon>Bacteria</taxon>
        <taxon>Bacillati</taxon>
        <taxon>Chloroflexota</taxon>
        <taxon>Caldilineae</taxon>
        <taxon>Caldilineales</taxon>
        <taxon>Caldilineaceae</taxon>
    </lineage>
</organism>
<evidence type="ECO:0000313" key="9">
    <source>
        <dbReference type="EMBL" id="MYD88874.1"/>
    </source>
</evidence>
<reference evidence="9" key="1">
    <citation type="submission" date="2019-09" db="EMBL/GenBank/DDBJ databases">
        <title>Characterisation of the sponge microbiome using genome-centric metagenomics.</title>
        <authorList>
            <person name="Engelberts J.P."/>
            <person name="Robbins S.J."/>
            <person name="De Goeij J.M."/>
            <person name="Aranda M."/>
            <person name="Bell S.C."/>
            <person name="Webster N.S."/>
        </authorList>
    </citation>
    <scope>NUCLEOTIDE SEQUENCE</scope>
    <source>
        <strain evidence="9">SB0662_bin_9</strain>
    </source>
</reference>
<comment type="caution">
    <text evidence="9">The sequence shown here is derived from an EMBL/GenBank/DDBJ whole genome shotgun (WGS) entry which is preliminary data.</text>
</comment>
<comment type="catalytic activity">
    <reaction evidence="6">
        <text>orotidine 5'-phosphate + H(+) = UMP + CO2</text>
        <dbReference type="Rhea" id="RHEA:11596"/>
        <dbReference type="ChEBI" id="CHEBI:15378"/>
        <dbReference type="ChEBI" id="CHEBI:16526"/>
        <dbReference type="ChEBI" id="CHEBI:57538"/>
        <dbReference type="ChEBI" id="CHEBI:57865"/>
        <dbReference type="EC" id="4.1.1.23"/>
    </reaction>
</comment>
<dbReference type="UniPathway" id="UPA00070">
    <property type="reaction ID" value="UER00120"/>
</dbReference>
<accession>A0A6B1DR12</accession>
<evidence type="ECO:0000256" key="4">
    <source>
        <dbReference type="ARBA" id="ARBA00022975"/>
    </source>
</evidence>
<evidence type="ECO:0000259" key="8">
    <source>
        <dbReference type="SMART" id="SM00934"/>
    </source>
</evidence>
<dbReference type="Pfam" id="PF00215">
    <property type="entry name" value="OMPdecase"/>
    <property type="match status" value="1"/>
</dbReference>
<dbReference type="InterPro" id="IPR011995">
    <property type="entry name" value="OMPdecase_type-2"/>
</dbReference>
<dbReference type="InterPro" id="IPR001754">
    <property type="entry name" value="OMPdeCOase_dom"/>
</dbReference>
<dbReference type="EMBL" id="VXPY01000008">
    <property type="protein sequence ID" value="MYD88874.1"/>
    <property type="molecule type" value="Genomic_DNA"/>
</dbReference>
<dbReference type="NCBIfam" id="TIGR02127">
    <property type="entry name" value="pyrF_sub2"/>
    <property type="match status" value="1"/>
</dbReference>
<dbReference type="GO" id="GO:0044205">
    <property type="term" value="P:'de novo' UMP biosynthetic process"/>
    <property type="evidence" value="ECO:0007669"/>
    <property type="project" value="UniProtKB-UniPathway"/>
</dbReference>
<proteinExistence type="inferred from homology"/>
<dbReference type="EC" id="4.1.1.23" evidence="7"/>
<name>A0A6B1DR12_9CHLR</name>
<evidence type="ECO:0000256" key="1">
    <source>
        <dbReference type="ARBA" id="ARBA00004861"/>
    </source>
</evidence>
<protein>
    <recommendedName>
        <fullName evidence="7">Orotidine-5'-phosphate decarboxylase</fullName>
        <ecNumber evidence="7">4.1.1.23</ecNumber>
    </recommendedName>
</protein>
<dbReference type="SUPFAM" id="SSF51366">
    <property type="entry name" value="Ribulose-phoshate binding barrel"/>
    <property type="match status" value="1"/>
</dbReference>
<evidence type="ECO:0000256" key="2">
    <source>
        <dbReference type="ARBA" id="ARBA00008847"/>
    </source>
</evidence>
<dbReference type="InterPro" id="IPR011060">
    <property type="entry name" value="RibuloseP-bd_barrel"/>
</dbReference>
<evidence type="ECO:0000256" key="6">
    <source>
        <dbReference type="ARBA" id="ARBA00049157"/>
    </source>
</evidence>
<dbReference type="PANTHER" id="PTHR43375">
    <property type="entry name" value="OROTIDINE 5'-PHOSPHATE DECARBOXYLASE"/>
    <property type="match status" value="1"/>
</dbReference>
<gene>
    <name evidence="9" type="primary">pyrF</name>
    <name evidence="9" type="ORF">F4Y08_00840</name>
</gene>
<keyword evidence="4" id="KW-0665">Pyrimidine biosynthesis</keyword>